<accession>A0A2U2BWA7</accession>
<feature type="signal peptide" evidence="2">
    <location>
        <begin position="1"/>
        <end position="18"/>
    </location>
</feature>
<comment type="caution">
    <text evidence="3">The sequence shown here is derived from an EMBL/GenBank/DDBJ whole genome shotgun (WGS) entry which is preliminary data.</text>
</comment>
<evidence type="ECO:0000256" key="1">
    <source>
        <dbReference type="SAM" id="MobiDB-lite"/>
    </source>
</evidence>
<dbReference type="PROSITE" id="PS51257">
    <property type="entry name" value="PROKAR_LIPOPROTEIN"/>
    <property type="match status" value="1"/>
</dbReference>
<keyword evidence="2" id="KW-0732">Signal</keyword>
<gene>
    <name evidence="3" type="ORF">DDZ18_01470</name>
</gene>
<dbReference type="InterPro" id="IPR010466">
    <property type="entry name" value="DUF1058"/>
</dbReference>
<evidence type="ECO:0000313" key="3">
    <source>
        <dbReference type="EMBL" id="PWE18303.1"/>
    </source>
</evidence>
<evidence type="ECO:0000313" key="4">
    <source>
        <dbReference type="Proteomes" id="UP000245168"/>
    </source>
</evidence>
<name>A0A2U2BWA7_9PROT</name>
<dbReference type="Pfam" id="PF06347">
    <property type="entry name" value="SH3_4"/>
    <property type="match status" value="2"/>
</dbReference>
<sequence>MRSLPAILAFAVSVTAAAASPAAGQGCDTHSGLPVPRFVSLKFDEVRGRAGPSFGHPVRWLYVREGLPVEIVAETADWRRVRDPGGETTWMHRRTLSGRRAARALETVALRARPDPEAPVEGRAEEGAILWLERCRAGWCRLEAGGVRGWAAADALWGVYAWEARGGDALEPSERPCYRSGDVADAADAAGGESR</sequence>
<dbReference type="RefSeq" id="WP_109251578.1">
    <property type="nucleotide sequence ID" value="NZ_QEXV01000001.1"/>
</dbReference>
<feature type="chain" id="PRO_5015415087" description="SH3b domain-containing protein" evidence="2">
    <location>
        <begin position="19"/>
        <end position="195"/>
    </location>
</feature>
<proteinExistence type="predicted"/>
<organism evidence="3 4">
    <name type="scientific">Marinicauda salina</name>
    <dbReference type="NCBI Taxonomy" id="2135793"/>
    <lineage>
        <taxon>Bacteria</taxon>
        <taxon>Pseudomonadati</taxon>
        <taxon>Pseudomonadota</taxon>
        <taxon>Alphaproteobacteria</taxon>
        <taxon>Maricaulales</taxon>
        <taxon>Maricaulaceae</taxon>
        <taxon>Marinicauda</taxon>
    </lineage>
</organism>
<dbReference type="OrthoDB" id="9810773at2"/>
<dbReference type="AlphaFoldDB" id="A0A2U2BWA7"/>
<protein>
    <recommendedName>
        <fullName evidence="5">SH3b domain-containing protein</fullName>
    </recommendedName>
</protein>
<dbReference type="EMBL" id="QEXV01000001">
    <property type="protein sequence ID" value="PWE18303.1"/>
    <property type="molecule type" value="Genomic_DNA"/>
</dbReference>
<keyword evidence="4" id="KW-1185">Reference proteome</keyword>
<dbReference type="Proteomes" id="UP000245168">
    <property type="component" value="Unassembled WGS sequence"/>
</dbReference>
<evidence type="ECO:0008006" key="5">
    <source>
        <dbReference type="Google" id="ProtNLM"/>
    </source>
</evidence>
<reference evidence="4" key="1">
    <citation type="submission" date="2018-05" db="EMBL/GenBank/DDBJ databases">
        <authorList>
            <person name="Liu B.-T."/>
        </authorList>
    </citation>
    <scope>NUCLEOTIDE SEQUENCE [LARGE SCALE GENOMIC DNA]</scope>
    <source>
        <strain evidence="4">WD6-1</strain>
    </source>
</reference>
<feature type="compositionally biased region" description="Low complexity" evidence="1">
    <location>
        <begin position="181"/>
        <end position="195"/>
    </location>
</feature>
<evidence type="ECO:0000256" key="2">
    <source>
        <dbReference type="SAM" id="SignalP"/>
    </source>
</evidence>
<feature type="region of interest" description="Disordered" evidence="1">
    <location>
        <begin position="173"/>
        <end position="195"/>
    </location>
</feature>